<feature type="non-terminal residue" evidence="2">
    <location>
        <position position="142"/>
    </location>
</feature>
<accession>A0A6G4X0X8</accession>
<evidence type="ECO:0000313" key="2">
    <source>
        <dbReference type="EMBL" id="NGO71196.1"/>
    </source>
</evidence>
<sequence length="142" mass="14687">MNRRAARAGIALCAGVSLVGLALVPGGFPSPRFDGLEDLPLPGGADLGGHPYTVTAEFRNVVNLFPHSAVKVNDVAVGRVTKVSLGEGQWHATVTMKVNGKVELPRGAYAHLEQSSLLGEKYIQLTAPKTGKREGDGGSGGG</sequence>
<keyword evidence="3" id="KW-1185">Reference proteome</keyword>
<reference evidence="2 3" key="1">
    <citation type="submission" date="2020-02" db="EMBL/GenBank/DDBJ databases">
        <title>Whole-genome analyses of novel actinobacteria.</title>
        <authorList>
            <person name="Sahin N."/>
            <person name="Tatar D."/>
        </authorList>
    </citation>
    <scope>NUCLEOTIDE SEQUENCE [LARGE SCALE GENOMIC DNA]</scope>
    <source>
        <strain evidence="2 3">SB3404</strain>
    </source>
</reference>
<comment type="caution">
    <text evidence="2">The sequence shown here is derived from an EMBL/GenBank/DDBJ whole genome shotgun (WGS) entry which is preliminary data.</text>
</comment>
<dbReference type="AlphaFoldDB" id="A0A6G4X0X8"/>
<feature type="domain" description="Mce/MlaD" evidence="1">
    <location>
        <begin position="51"/>
        <end position="127"/>
    </location>
</feature>
<dbReference type="EMBL" id="JAAKZZ010000273">
    <property type="protein sequence ID" value="NGO71196.1"/>
    <property type="molecule type" value="Genomic_DNA"/>
</dbReference>
<evidence type="ECO:0000259" key="1">
    <source>
        <dbReference type="Pfam" id="PF02470"/>
    </source>
</evidence>
<dbReference type="InterPro" id="IPR052336">
    <property type="entry name" value="MlaD_Phospholipid_Transporter"/>
</dbReference>
<dbReference type="InterPro" id="IPR003399">
    <property type="entry name" value="Mce/MlaD"/>
</dbReference>
<dbReference type="PANTHER" id="PTHR33371:SF15">
    <property type="entry name" value="LIPOPROTEIN LPRN"/>
    <property type="match status" value="1"/>
</dbReference>
<dbReference type="PANTHER" id="PTHR33371">
    <property type="entry name" value="INTERMEMBRANE PHOSPHOLIPID TRANSPORT SYSTEM BINDING PROTEIN MLAD-RELATED"/>
    <property type="match status" value="1"/>
</dbReference>
<evidence type="ECO:0000313" key="3">
    <source>
        <dbReference type="Proteomes" id="UP000477722"/>
    </source>
</evidence>
<dbReference type="Pfam" id="PF02470">
    <property type="entry name" value="MlaD"/>
    <property type="match status" value="1"/>
</dbReference>
<dbReference type="RefSeq" id="WP_165300837.1">
    <property type="nucleotide sequence ID" value="NZ_JAAKZZ010000273.1"/>
</dbReference>
<name>A0A6G4X0X8_9ACTN</name>
<proteinExistence type="predicted"/>
<dbReference type="GO" id="GO:0005576">
    <property type="term" value="C:extracellular region"/>
    <property type="evidence" value="ECO:0007669"/>
    <property type="project" value="TreeGrafter"/>
</dbReference>
<protein>
    <submittedName>
        <fullName evidence="2">MCE family protein</fullName>
    </submittedName>
</protein>
<organism evidence="2 3">
    <name type="scientific">Streptomyces boncukensis</name>
    <dbReference type="NCBI Taxonomy" id="2711219"/>
    <lineage>
        <taxon>Bacteria</taxon>
        <taxon>Bacillati</taxon>
        <taxon>Actinomycetota</taxon>
        <taxon>Actinomycetes</taxon>
        <taxon>Kitasatosporales</taxon>
        <taxon>Streptomycetaceae</taxon>
        <taxon>Streptomyces</taxon>
    </lineage>
</organism>
<dbReference type="Proteomes" id="UP000477722">
    <property type="component" value="Unassembled WGS sequence"/>
</dbReference>
<gene>
    <name evidence="2" type="ORF">G5C65_23105</name>
</gene>